<dbReference type="AlphaFoldDB" id="A0A521CVD0"/>
<name>A0A521CVD0_9ACTN</name>
<evidence type="ECO:0000313" key="3">
    <source>
        <dbReference type="Proteomes" id="UP000317484"/>
    </source>
</evidence>
<feature type="transmembrane region" description="Helical" evidence="1">
    <location>
        <begin position="12"/>
        <end position="35"/>
    </location>
</feature>
<feature type="transmembrane region" description="Helical" evidence="1">
    <location>
        <begin position="41"/>
        <end position="59"/>
    </location>
</feature>
<organism evidence="2 3">
    <name type="scientific">Geodermatophilus aquaeductus</name>
    <dbReference type="NCBI Taxonomy" id="1564161"/>
    <lineage>
        <taxon>Bacteria</taxon>
        <taxon>Bacillati</taxon>
        <taxon>Actinomycetota</taxon>
        <taxon>Actinomycetes</taxon>
        <taxon>Geodermatophilales</taxon>
        <taxon>Geodermatophilaceae</taxon>
        <taxon>Geodermatophilus</taxon>
    </lineage>
</organism>
<keyword evidence="1" id="KW-0812">Transmembrane</keyword>
<gene>
    <name evidence="2" type="ORF">SAMN06273567_102704</name>
</gene>
<keyword evidence="1" id="KW-0472">Membrane</keyword>
<evidence type="ECO:0000313" key="2">
    <source>
        <dbReference type="EMBL" id="SMO63385.1"/>
    </source>
</evidence>
<dbReference type="RefSeq" id="WP_142457968.1">
    <property type="nucleotide sequence ID" value="NZ_FXTJ01000002.1"/>
</dbReference>
<proteinExistence type="predicted"/>
<accession>A0A521CVD0</accession>
<evidence type="ECO:0000256" key="1">
    <source>
        <dbReference type="SAM" id="Phobius"/>
    </source>
</evidence>
<keyword evidence="1" id="KW-1133">Transmembrane helix</keyword>
<protein>
    <submittedName>
        <fullName evidence="2">Uncharacterized protein</fullName>
    </submittedName>
</protein>
<keyword evidence="3" id="KW-1185">Reference proteome</keyword>
<sequence length="70" mass="7347">MARGDHPRRTPVYGGLLIAAAMVGATLVVVEGTALPTPLRAVLLVLAGVAALGGWLLTFRDLTPRRRSGR</sequence>
<dbReference type="Proteomes" id="UP000317484">
    <property type="component" value="Unassembled WGS sequence"/>
</dbReference>
<dbReference type="EMBL" id="FXTJ01000002">
    <property type="protein sequence ID" value="SMO63385.1"/>
    <property type="molecule type" value="Genomic_DNA"/>
</dbReference>
<reference evidence="2 3" key="1">
    <citation type="submission" date="2017-05" db="EMBL/GenBank/DDBJ databases">
        <authorList>
            <person name="Varghese N."/>
            <person name="Submissions S."/>
        </authorList>
    </citation>
    <scope>NUCLEOTIDE SEQUENCE [LARGE SCALE GENOMIC DNA]</scope>
    <source>
        <strain evidence="2 3">DSM 46834</strain>
    </source>
</reference>